<feature type="compositionally biased region" description="Polar residues" evidence="1">
    <location>
        <begin position="51"/>
        <end position="62"/>
    </location>
</feature>
<gene>
    <name evidence="2" type="ORF">EJ08DRAFT_275240</name>
</gene>
<sequence>MPPLHPASASTTTDFAPSTSTTTSRSPPKRKRNSSVSIAAADLDFAPALNQNASNETASSPVNLVVHQEEKSSINGAGSPRTAVANKKKVRLEQDDVDASDGRNIATQENGNEEIWHTTPTNLQIEQLLYSNNNSPSSTLDTSNDNNTNGPQLSIPETPLQQPPPTRPIKSPPPPANTTISSLLTTNNNTTNINLSLTWQDSEITGHLGLDPDDDGTGINGIGFKPTAAQVYARAQRRKQQVLEWRAREGREARQRRAEQRKGLAVKRGVVPDLGAGGKEERKDTDDCVLGKKERVVRFAA</sequence>
<evidence type="ECO:0000313" key="2">
    <source>
        <dbReference type="EMBL" id="KAF2429552.1"/>
    </source>
</evidence>
<feature type="region of interest" description="Disordered" evidence="1">
    <location>
        <begin position="51"/>
        <end position="117"/>
    </location>
</feature>
<name>A0A9P4NQ11_9PEZI</name>
<protein>
    <submittedName>
        <fullName evidence="2">Uncharacterized protein</fullName>
    </submittedName>
</protein>
<dbReference type="AlphaFoldDB" id="A0A9P4NQ11"/>
<evidence type="ECO:0000256" key="1">
    <source>
        <dbReference type="SAM" id="MobiDB-lite"/>
    </source>
</evidence>
<feature type="compositionally biased region" description="Low complexity" evidence="1">
    <location>
        <begin position="7"/>
        <end position="26"/>
    </location>
</feature>
<keyword evidence="3" id="KW-1185">Reference proteome</keyword>
<reference evidence="2" key="1">
    <citation type="journal article" date="2020" name="Stud. Mycol.">
        <title>101 Dothideomycetes genomes: a test case for predicting lifestyles and emergence of pathogens.</title>
        <authorList>
            <person name="Haridas S."/>
            <person name="Albert R."/>
            <person name="Binder M."/>
            <person name="Bloem J."/>
            <person name="Labutti K."/>
            <person name="Salamov A."/>
            <person name="Andreopoulos B."/>
            <person name="Baker S."/>
            <person name="Barry K."/>
            <person name="Bills G."/>
            <person name="Bluhm B."/>
            <person name="Cannon C."/>
            <person name="Castanera R."/>
            <person name="Culley D."/>
            <person name="Daum C."/>
            <person name="Ezra D."/>
            <person name="Gonzalez J."/>
            <person name="Henrissat B."/>
            <person name="Kuo A."/>
            <person name="Liang C."/>
            <person name="Lipzen A."/>
            <person name="Lutzoni F."/>
            <person name="Magnuson J."/>
            <person name="Mondo S."/>
            <person name="Nolan M."/>
            <person name="Ohm R."/>
            <person name="Pangilinan J."/>
            <person name="Park H.-J."/>
            <person name="Ramirez L."/>
            <person name="Alfaro M."/>
            <person name="Sun H."/>
            <person name="Tritt A."/>
            <person name="Yoshinaga Y."/>
            <person name="Zwiers L.-H."/>
            <person name="Turgeon B."/>
            <person name="Goodwin S."/>
            <person name="Spatafora J."/>
            <person name="Crous P."/>
            <person name="Grigoriev I."/>
        </authorList>
    </citation>
    <scope>NUCLEOTIDE SEQUENCE</scope>
    <source>
        <strain evidence="2">CBS 130266</strain>
    </source>
</reference>
<comment type="caution">
    <text evidence="2">The sequence shown here is derived from an EMBL/GenBank/DDBJ whole genome shotgun (WGS) entry which is preliminary data.</text>
</comment>
<feature type="region of interest" description="Disordered" evidence="1">
    <location>
        <begin position="132"/>
        <end position="183"/>
    </location>
</feature>
<dbReference type="Proteomes" id="UP000800235">
    <property type="component" value="Unassembled WGS sequence"/>
</dbReference>
<proteinExistence type="predicted"/>
<dbReference type="EMBL" id="MU007046">
    <property type="protein sequence ID" value="KAF2429552.1"/>
    <property type="molecule type" value="Genomic_DNA"/>
</dbReference>
<feature type="compositionally biased region" description="Pro residues" evidence="1">
    <location>
        <begin position="161"/>
        <end position="176"/>
    </location>
</feature>
<evidence type="ECO:0000313" key="3">
    <source>
        <dbReference type="Proteomes" id="UP000800235"/>
    </source>
</evidence>
<organism evidence="2 3">
    <name type="scientific">Tothia fuscella</name>
    <dbReference type="NCBI Taxonomy" id="1048955"/>
    <lineage>
        <taxon>Eukaryota</taxon>
        <taxon>Fungi</taxon>
        <taxon>Dikarya</taxon>
        <taxon>Ascomycota</taxon>
        <taxon>Pezizomycotina</taxon>
        <taxon>Dothideomycetes</taxon>
        <taxon>Pleosporomycetidae</taxon>
        <taxon>Venturiales</taxon>
        <taxon>Cylindrosympodiaceae</taxon>
        <taxon>Tothia</taxon>
    </lineage>
</organism>
<feature type="region of interest" description="Disordered" evidence="1">
    <location>
        <begin position="1"/>
        <end position="35"/>
    </location>
</feature>
<dbReference type="OrthoDB" id="5391950at2759"/>
<accession>A0A9P4NQ11</accession>
<feature type="compositionally biased region" description="Low complexity" evidence="1">
    <location>
        <begin position="132"/>
        <end position="149"/>
    </location>
</feature>